<reference evidence="2" key="1">
    <citation type="submission" date="2023-06" db="EMBL/GenBank/DDBJ databases">
        <authorList>
            <consortium name="Lawrence Berkeley National Laboratory"/>
            <person name="Ahrendt S."/>
            <person name="Sahu N."/>
            <person name="Indic B."/>
            <person name="Wong-Bajracharya J."/>
            <person name="Merenyi Z."/>
            <person name="Ke H.-M."/>
            <person name="Monk M."/>
            <person name="Kocsube S."/>
            <person name="Drula E."/>
            <person name="Lipzen A."/>
            <person name="Balint B."/>
            <person name="Henrissat B."/>
            <person name="Andreopoulos B."/>
            <person name="Martin F.M."/>
            <person name="Harder C.B."/>
            <person name="Rigling D."/>
            <person name="Ford K.L."/>
            <person name="Foster G.D."/>
            <person name="Pangilinan J."/>
            <person name="Papanicolaou A."/>
            <person name="Barry K."/>
            <person name="LaButti K."/>
            <person name="Viragh M."/>
            <person name="Koriabine M."/>
            <person name="Yan M."/>
            <person name="Riley R."/>
            <person name="Champramary S."/>
            <person name="Plett K.L."/>
            <person name="Tsai I.J."/>
            <person name="Slot J."/>
            <person name="Sipos G."/>
            <person name="Plett J."/>
            <person name="Nagy L.G."/>
            <person name="Grigoriev I.V."/>
        </authorList>
    </citation>
    <scope>NUCLEOTIDE SEQUENCE</scope>
    <source>
        <strain evidence="2">HWK02</strain>
    </source>
</reference>
<sequence>MKATPPIRTIQATTPLRDIKNGSLRKGDPTQPPLDKLSSENSQENLSAAAKRIRLERDRDEGNQECLQNAETPLEAESHRDAHRKMPRKDDHFHFVSTLLGGEDYPYNKKAKSDSPPSSPVTSSTSFTDAAFPRIHISFRKLVEDLSAGQKTVLKNEHASFIAVIPFGAGPKFYQSYTTLKQDTKAFLDGLKVEKGNYKILIPKSDWNGKKTRDYQTPWPFFIENAAPPLREYLLWQQTFPIDEKLVLSFITVNPSKQSWVIATYRSHCVENDKATMADVLRRIKRTVCQSKRIVDMVNAIRTGQGFSGHAITVCEEMTHTWRLDYIPTLQNDREVGVWQLTGRPITGDDIQHRNLVNAIRSLTVMVGVDELKADGKARLECVWCKSEMHQSHACPFPDVATSWRGPTRDDMNSNMTSKKIDEGNDRGNPQKGYRRSGRGGQRGDFMTRGGFQVVRGRGHK</sequence>
<accession>A0AA39QH66</accession>
<feature type="region of interest" description="Disordered" evidence="1">
    <location>
        <begin position="406"/>
        <end position="461"/>
    </location>
</feature>
<dbReference type="Proteomes" id="UP001175228">
    <property type="component" value="Unassembled WGS sequence"/>
</dbReference>
<evidence type="ECO:0000313" key="3">
    <source>
        <dbReference type="Proteomes" id="UP001175228"/>
    </source>
</evidence>
<feature type="region of interest" description="Disordered" evidence="1">
    <location>
        <begin position="1"/>
        <end position="90"/>
    </location>
</feature>
<organism evidence="2 3">
    <name type="scientific">Armillaria luteobubalina</name>
    <dbReference type="NCBI Taxonomy" id="153913"/>
    <lineage>
        <taxon>Eukaryota</taxon>
        <taxon>Fungi</taxon>
        <taxon>Dikarya</taxon>
        <taxon>Basidiomycota</taxon>
        <taxon>Agaricomycotina</taxon>
        <taxon>Agaricomycetes</taxon>
        <taxon>Agaricomycetidae</taxon>
        <taxon>Agaricales</taxon>
        <taxon>Marasmiineae</taxon>
        <taxon>Physalacriaceae</taxon>
        <taxon>Armillaria</taxon>
    </lineage>
</organism>
<gene>
    <name evidence="2" type="ORF">EDD18DRAFT_1345683</name>
</gene>
<name>A0AA39QH66_9AGAR</name>
<feature type="compositionally biased region" description="Basic and acidic residues" evidence="1">
    <location>
        <begin position="53"/>
        <end position="62"/>
    </location>
</feature>
<keyword evidence="3" id="KW-1185">Reference proteome</keyword>
<comment type="caution">
    <text evidence="2">The sequence shown here is derived from an EMBL/GenBank/DDBJ whole genome shotgun (WGS) entry which is preliminary data.</text>
</comment>
<evidence type="ECO:0000313" key="2">
    <source>
        <dbReference type="EMBL" id="KAK0502840.1"/>
    </source>
</evidence>
<dbReference type="AlphaFoldDB" id="A0AA39QH66"/>
<feature type="region of interest" description="Disordered" evidence="1">
    <location>
        <begin position="106"/>
        <end position="126"/>
    </location>
</feature>
<evidence type="ECO:0000256" key="1">
    <source>
        <dbReference type="SAM" id="MobiDB-lite"/>
    </source>
</evidence>
<protein>
    <submittedName>
        <fullName evidence="2">Uncharacterized protein</fullName>
    </submittedName>
</protein>
<dbReference type="EMBL" id="JAUEPU010000004">
    <property type="protein sequence ID" value="KAK0502840.1"/>
    <property type="molecule type" value="Genomic_DNA"/>
</dbReference>
<proteinExistence type="predicted"/>
<feature type="compositionally biased region" description="Basic and acidic residues" evidence="1">
    <location>
        <begin position="17"/>
        <end position="28"/>
    </location>
</feature>